<dbReference type="InterPro" id="IPR029058">
    <property type="entry name" value="AB_hydrolase_fold"/>
</dbReference>
<dbReference type="InterPro" id="IPR013094">
    <property type="entry name" value="AB_hydrolase_3"/>
</dbReference>
<evidence type="ECO:0000313" key="4">
    <source>
        <dbReference type="EMBL" id="MFC3671818.1"/>
    </source>
</evidence>
<feature type="domain" description="Alpha/beta hydrolase fold-3" evidence="3">
    <location>
        <begin position="168"/>
        <end position="235"/>
    </location>
</feature>
<sequence>MALRFRRIAATALALLGLSAWCGVALARSLPAPSETSAPILLYPAGAPGGAGPDAGFPAETRATLPESGETMVFNVSVPTLERFAPQKGHSNGTAVIVAPGGGFVGIGYRAGGTAIAQRLAGLGITAFVLKYRTIVSPDDAMHMPAQHVHEMAAIEARAKSGSPAQIAPFAGEPHAVADGARALELVRAHAATWGIDPHRVGILGLSAGAFLAADLAIGPPASRPDFVALLYGGLRGPVPSDAPPAFIAAAADDPYVPDDAALLFAAWRKAGVPAELHIYERGGHGFDLAAKGAPSDHWFAQFTWWMQARGLIAHSRPAPRPKRIRP</sequence>
<dbReference type="Gene3D" id="3.40.50.1820">
    <property type="entry name" value="alpha/beta hydrolase"/>
    <property type="match status" value="1"/>
</dbReference>
<evidence type="ECO:0000259" key="3">
    <source>
        <dbReference type="Pfam" id="PF07859"/>
    </source>
</evidence>
<protein>
    <submittedName>
        <fullName evidence="4">Alpha/beta hydrolase</fullName>
    </submittedName>
</protein>
<gene>
    <name evidence="4" type="ORF">ACFOOT_10320</name>
</gene>
<feature type="signal peptide" evidence="2">
    <location>
        <begin position="1"/>
        <end position="27"/>
    </location>
</feature>
<dbReference type="PANTHER" id="PTHR48081">
    <property type="entry name" value="AB HYDROLASE SUPERFAMILY PROTEIN C4A8.06C"/>
    <property type="match status" value="1"/>
</dbReference>
<evidence type="ECO:0000256" key="1">
    <source>
        <dbReference type="ARBA" id="ARBA00022801"/>
    </source>
</evidence>
<keyword evidence="2" id="KW-0732">Signal</keyword>
<dbReference type="InterPro" id="IPR050300">
    <property type="entry name" value="GDXG_lipolytic_enzyme"/>
</dbReference>
<reference evidence="5" key="1">
    <citation type="journal article" date="2019" name="Int. J. Syst. Evol. Microbiol.">
        <title>The Global Catalogue of Microorganisms (GCM) 10K type strain sequencing project: providing services to taxonomists for standard genome sequencing and annotation.</title>
        <authorList>
            <consortium name="The Broad Institute Genomics Platform"/>
            <consortium name="The Broad Institute Genome Sequencing Center for Infectious Disease"/>
            <person name="Wu L."/>
            <person name="Ma J."/>
        </authorList>
    </citation>
    <scope>NUCLEOTIDE SEQUENCE [LARGE SCALE GENOMIC DNA]</scope>
    <source>
        <strain evidence="5">KCTC 42224</strain>
    </source>
</reference>
<dbReference type="EMBL" id="JBHRYE010000014">
    <property type="protein sequence ID" value="MFC3671818.1"/>
    <property type="molecule type" value="Genomic_DNA"/>
</dbReference>
<keyword evidence="5" id="KW-1185">Reference proteome</keyword>
<accession>A0ABV7V6F9</accession>
<dbReference type="Proteomes" id="UP001595683">
    <property type="component" value="Unassembled WGS sequence"/>
</dbReference>
<organism evidence="4 5">
    <name type="scientific">Novosphingobium pokkalii</name>
    <dbReference type="NCBI Taxonomy" id="1770194"/>
    <lineage>
        <taxon>Bacteria</taxon>
        <taxon>Pseudomonadati</taxon>
        <taxon>Pseudomonadota</taxon>
        <taxon>Alphaproteobacteria</taxon>
        <taxon>Sphingomonadales</taxon>
        <taxon>Sphingomonadaceae</taxon>
        <taxon>Novosphingobium</taxon>
    </lineage>
</organism>
<dbReference type="PANTHER" id="PTHR48081:SF6">
    <property type="entry name" value="PEPTIDASE S9 PROLYL OLIGOPEPTIDASE CATALYTIC DOMAIN-CONTAINING PROTEIN"/>
    <property type="match status" value="1"/>
</dbReference>
<dbReference type="RefSeq" id="WP_191326285.1">
    <property type="nucleotide sequence ID" value="NZ_BMZP01000038.1"/>
</dbReference>
<evidence type="ECO:0000313" key="5">
    <source>
        <dbReference type="Proteomes" id="UP001595683"/>
    </source>
</evidence>
<feature type="chain" id="PRO_5046752189" evidence="2">
    <location>
        <begin position="28"/>
        <end position="327"/>
    </location>
</feature>
<evidence type="ECO:0000256" key="2">
    <source>
        <dbReference type="SAM" id="SignalP"/>
    </source>
</evidence>
<proteinExistence type="predicted"/>
<dbReference type="Pfam" id="PF07859">
    <property type="entry name" value="Abhydrolase_3"/>
    <property type="match status" value="1"/>
</dbReference>
<dbReference type="GO" id="GO:0016787">
    <property type="term" value="F:hydrolase activity"/>
    <property type="evidence" value="ECO:0007669"/>
    <property type="project" value="UniProtKB-KW"/>
</dbReference>
<name>A0ABV7V6F9_9SPHN</name>
<dbReference type="SUPFAM" id="SSF53474">
    <property type="entry name" value="alpha/beta-Hydrolases"/>
    <property type="match status" value="1"/>
</dbReference>
<comment type="caution">
    <text evidence="4">The sequence shown here is derived from an EMBL/GenBank/DDBJ whole genome shotgun (WGS) entry which is preliminary data.</text>
</comment>
<keyword evidence="1 4" id="KW-0378">Hydrolase</keyword>